<accession>A0A9P6L3D6</accession>
<organism evidence="2 3">
    <name type="scientific">Thelephora terrestris</name>
    <dbReference type="NCBI Taxonomy" id="56493"/>
    <lineage>
        <taxon>Eukaryota</taxon>
        <taxon>Fungi</taxon>
        <taxon>Dikarya</taxon>
        <taxon>Basidiomycota</taxon>
        <taxon>Agaricomycotina</taxon>
        <taxon>Agaricomycetes</taxon>
        <taxon>Thelephorales</taxon>
        <taxon>Thelephoraceae</taxon>
        <taxon>Thelephora</taxon>
    </lineage>
</organism>
<evidence type="ECO:0000313" key="3">
    <source>
        <dbReference type="Proteomes" id="UP000736335"/>
    </source>
</evidence>
<feature type="signal peptide" evidence="1">
    <location>
        <begin position="1"/>
        <end position="22"/>
    </location>
</feature>
<keyword evidence="1" id="KW-0732">Signal</keyword>
<evidence type="ECO:0008006" key="4">
    <source>
        <dbReference type="Google" id="ProtNLM"/>
    </source>
</evidence>
<feature type="chain" id="PRO_5040295457" description="Secreted protein" evidence="1">
    <location>
        <begin position="23"/>
        <end position="102"/>
    </location>
</feature>
<dbReference type="EMBL" id="WIUZ02000015">
    <property type="protein sequence ID" value="KAF9780965.1"/>
    <property type="molecule type" value="Genomic_DNA"/>
</dbReference>
<name>A0A9P6L3D6_9AGAM</name>
<dbReference type="AlphaFoldDB" id="A0A9P6L3D6"/>
<keyword evidence="3" id="KW-1185">Reference proteome</keyword>
<dbReference type="Proteomes" id="UP000736335">
    <property type="component" value="Unassembled WGS sequence"/>
</dbReference>
<proteinExistence type="predicted"/>
<sequence length="102" mass="11382">MPWSMPQCGLVFDFFLIKMVRASSAHAQARAHKSKRWSMPASSLLRRDEIGMHVGTNITQTTDFLINNAFPSVVVPCRLRCAQNVEHNWSGSVVENPRAQGG</sequence>
<evidence type="ECO:0000256" key="1">
    <source>
        <dbReference type="SAM" id="SignalP"/>
    </source>
</evidence>
<gene>
    <name evidence="2" type="ORF">BJ322DRAFT_1082475</name>
</gene>
<protein>
    <recommendedName>
        <fullName evidence="4">Secreted protein</fullName>
    </recommendedName>
</protein>
<reference evidence="2" key="2">
    <citation type="submission" date="2020-11" db="EMBL/GenBank/DDBJ databases">
        <authorList>
            <consortium name="DOE Joint Genome Institute"/>
            <person name="Kuo A."/>
            <person name="Miyauchi S."/>
            <person name="Kiss E."/>
            <person name="Drula E."/>
            <person name="Kohler A."/>
            <person name="Sanchez-Garcia M."/>
            <person name="Andreopoulos B."/>
            <person name="Barry K.W."/>
            <person name="Bonito G."/>
            <person name="Buee M."/>
            <person name="Carver A."/>
            <person name="Chen C."/>
            <person name="Cichocki N."/>
            <person name="Clum A."/>
            <person name="Culley D."/>
            <person name="Crous P.W."/>
            <person name="Fauchery L."/>
            <person name="Girlanda M."/>
            <person name="Hayes R."/>
            <person name="Keri Z."/>
            <person name="Labutti K."/>
            <person name="Lipzen A."/>
            <person name="Lombard V."/>
            <person name="Magnuson J."/>
            <person name="Maillard F."/>
            <person name="Morin E."/>
            <person name="Murat C."/>
            <person name="Nolan M."/>
            <person name="Ohm R."/>
            <person name="Pangilinan J."/>
            <person name="Pereira M."/>
            <person name="Perotto S."/>
            <person name="Peter M."/>
            <person name="Riley R."/>
            <person name="Sitrit Y."/>
            <person name="Stielow B."/>
            <person name="Szollosi G."/>
            <person name="Zifcakova L."/>
            <person name="Stursova M."/>
            <person name="Spatafora J.W."/>
            <person name="Tedersoo L."/>
            <person name="Vaario L.-M."/>
            <person name="Yamada A."/>
            <person name="Yan M."/>
            <person name="Wang P."/>
            <person name="Xu J."/>
            <person name="Bruns T."/>
            <person name="Baldrian P."/>
            <person name="Vilgalys R."/>
            <person name="Henrissat B."/>
            <person name="Grigoriev I.V."/>
            <person name="Hibbett D."/>
            <person name="Nagy L.G."/>
            <person name="Martin F.M."/>
        </authorList>
    </citation>
    <scope>NUCLEOTIDE SEQUENCE</scope>
    <source>
        <strain evidence="2">UH-Tt-Lm1</strain>
    </source>
</reference>
<comment type="caution">
    <text evidence="2">The sequence shown here is derived from an EMBL/GenBank/DDBJ whole genome shotgun (WGS) entry which is preliminary data.</text>
</comment>
<reference evidence="2" key="1">
    <citation type="journal article" date="2020" name="Nat. Commun.">
        <title>Large-scale genome sequencing of mycorrhizal fungi provides insights into the early evolution of symbiotic traits.</title>
        <authorList>
            <person name="Miyauchi S."/>
            <person name="Kiss E."/>
            <person name="Kuo A."/>
            <person name="Drula E."/>
            <person name="Kohler A."/>
            <person name="Sanchez-Garcia M."/>
            <person name="Morin E."/>
            <person name="Andreopoulos B."/>
            <person name="Barry K.W."/>
            <person name="Bonito G."/>
            <person name="Buee M."/>
            <person name="Carver A."/>
            <person name="Chen C."/>
            <person name="Cichocki N."/>
            <person name="Clum A."/>
            <person name="Culley D."/>
            <person name="Crous P.W."/>
            <person name="Fauchery L."/>
            <person name="Girlanda M."/>
            <person name="Hayes R.D."/>
            <person name="Keri Z."/>
            <person name="LaButti K."/>
            <person name="Lipzen A."/>
            <person name="Lombard V."/>
            <person name="Magnuson J."/>
            <person name="Maillard F."/>
            <person name="Murat C."/>
            <person name="Nolan M."/>
            <person name="Ohm R.A."/>
            <person name="Pangilinan J."/>
            <person name="Pereira M.F."/>
            <person name="Perotto S."/>
            <person name="Peter M."/>
            <person name="Pfister S."/>
            <person name="Riley R."/>
            <person name="Sitrit Y."/>
            <person name="Stielow J.B."/>
            <person name="Szollosi G."/>
            <person name="Zifcakova L."/>
            <person name="Stursova M."/>
            <person name="Spatafora J.W."/>
            <person name="Tedersoo L."/>
            <person name="Vaario L.M."/>
            <person name="Yamada A."/>
            <person name="Yan M."/>
            <person name="Wang P."/>
            <person name="Xu J."/>
            <person name="Bruns T."/>
            <person name="Baldrian P."/>
            <person name="Vilgalys R."/>
            <person name="Dunand C."/>
            <person name="Henrissat B."/>
            <person name="Grigoriev I.V."/>
            <person name="Hibbett D."/>
            <person name="Nagy L.G."/>
            <person name="Martin F.M."/>
        </authorList>
    </citation>
    <scope>NUCLEOTIDE SEQUENCE</scope>
    <source>
        <strain evidence="2">UH-Tt-Lm1</strain>
    </source>
</reference>
<evidence type="ECO:0000313" key="2">
    <source>
        <dbReference type="EMBL" id="KAF9780965.1"/>
    </source>
</evidence>